<feature type="transmembrane region" description="Helical" evidence="1">
    <location>
        <begin position="29"/>
        <end position="46"/>
    </location>
</feature>
<dbReference type="EMBL" id="JBFRYA010000007">
    <property type="protein sequence ID" value="MEX1669079.1"/>
    <property type="molecule type" value="Genomic_DNA"/>
</dbReference>
<dbReference type="RefSeq" id="WP_368381351.1">
    <property type="nucleotide sequence ID" value="NZ_JBFRYA010000007.1"/>
</dbReference>
<evidence type="ECO:0000256" key="1">
    <source>
        <dbReference type="SAM" id="Phobius"/>
    </source>
</evidence>
<comment type="caution">
    <text evidence="2">The sequence shown here is derived from an EMBL/GenBank/DDBJ whole genome shotgun (WGS) entry which is preliminary data.</text>
</comment>
<dbReference type="Proteomes" id="UP001557485">
    <property type="component" value="Unassembled WGS sequence"/>
</dbReference>
<keyword evidence="1" id="KW-0472">Membrane</keyword>
<keyword evidence="1" id="KW-1133">Transmembrane helix</keyword>
<keyword evidence="1" id="KW-0812">Transmembrane</keyword>
<reference evidence="2 3" key="1">
    <citation type="journal article" date="2011" name="Int. J. Syst. Evol. Microbiol.">
        <title>Zhongshania antarctica gen. nov., sp. nov. and Zhongshania guokunii sp. nov., gammaproteobacteria respectively isolated from coastal attached (fast) ice and surface seawater of the Antarctic.</title>
        <authorList>
            <person name="Li H.J."/>
            <person name="Zhang X.Y."/>
            <person name="Chen C.X."/>
            <person name="Zhang Y.J."/>
            <person name="Gao Z.M."/>
            <person name="Yu Y."/>
            <person name="Chen X.L."/>
            <person name="Chen B."/>
            <person name="Zhang Y.Z."/>
        </authorList>
    </citation>
    <scope>NUCLEOTIDE SEQUENCE [LARGE SCALE GENOMIC DNA]</scope>
    <source>
        <strain evidence="2 3">ZS6-22T</strain>
    </source>
</reference>
<gene>
    <name evidence="2" type="ORF">AB4876_09145</name>
</gene>
<sequence>MDIRDKKAFAISSLVLLIGLSGMMSGEGAFVFLLLGIVLYWLYRYLNKDISFINKP</sequence>
<protein>
    <recommendedName>
        <fullName evidence="4">Phosphatidate cytidylyltransferase</fullName>
    </recommendedName>
</protein>
<name>A0ABV3U543_9GAMM</name>
<accession>A0ABV3U543</accession>
<evidence type="ECO:0000313" key="3">
    <source>
        <dbReference type="Proteomes" id="UP001557485"/>
    </source>
</evidence>
<proteinExistence type="predicted"/>
<organism evidence="2 3">
    <name type="scientific">Zhongshania guokunii</name>
    <dbReference type="NCBI Taxonomy" id="641783"/>
    <lineage>
        <taxon>Bacteria</taxon>
        <taxon>Pseudomonadati</taxon>
        <taxon>Pseudomonadota</taxon>
        <taxon>Gammaproteobacteria</taxon>
        <taxon>Cellvibrionales</taxon>
        <taxon>Spongiibacteraceae</taxon>
        <taxon>Zhongshania</taxon>
    </lineage>
</organism>
<evidence type="ECO:0000313" key="2">
    <source>
        <dbReference type="EMBL" id="MEX1669079.1"/>
    </source>
</evidence>
<evidence type="ECO:0008006" key="4">
    <source>
        <dbReference type="Google" id="ProtNLM"/>
    </source>
</evidence>
<keyword evidence="3" id="KW-1185">Reference proteome</keyword>